<sequence>MMTVLLPGVALCGGTVFSDVLSSSIPFLASLAVVAHLATQRKTKTGEVNTALKAVRS</sequence>
<accession>A0ABV9BVG6</accession>
<dbReference type="EMBL" id="JBHSFS010000028">
    <property type="protein sequence ID" value="MFC4517921.1"/>
    <property type="molecule type" value="Genomic_DNA"/>
</dbReference>
<comment type="caution">
    <text evidence="1">The sequence shown here is derived from an EMBL/GenBank/DDBJ whole genome shotgun (WGS) entry which is preliminary data.</text>
</comment>
<gene>
    <name evidence="1" type="ORF">ACFPEN_34195</name>
</gene>
<protein>
    <submittedName>
        <fullName evidence="1">Uncharacterized protein</fullName>
    </submittedName>
</protein>
<reference evidence="2" key="1">
    <citation type="journal article" date="2019" name="Int. J. Syst. Evol. Microbiol.">
        <title>The Global Catalogue of Microorganisms (GCM) 10K type strain sequencing project: providing services to taxonomists for standard genome sequencing and annotation.</title>
        <authorList>
            <consortium name="The Broad Institute Genomics Platform"/>
            <consortium name="The Broad Institute Genome Sequencing Center for Infectious Disease"/>
            <person name="Wu L."/>
            <person name="Ma J."/>
        </authorList>
    </citation>
    <scope>NUCLEOTIDE SEQUENCE [LARGE SCALE GENOMIC DNA]</scope>
    <source>
        <strain evidence="2">CECT 8064</strain>
    </source>
</reference>
<evidence type="ECO:0000313" key="2">
    <source>
        <dbReference type="Proteomes" id="UP001595990"/>
    </source>
</evidence>
<proteinExistence type="predicted"/>
<dbReference type="Proteomes" id="UP001595990">
    <property type="component" value="Unassembled WGS sequence"/>
</dbReference>
<keyword evidence="2" id="KW-1185">Reference proteome</keyword>
<name>A0ABV9BVG6_9ACTN</name>
<organism evidence="1 2">
    <name type="scientific">Streptomyces ehimensis</name>
    <dbReference type="NCBI Taxonomy" id="68195"/>
    <lineage>
        <taxon>Bacteria</taxon>
        <taxon>Bacillati</taxon>
        <taxon>Actinomycetota</taxon>
        <taxon>Actinomycetes</taxon>
        <taxon>Kitasatosporales</taxon>
        <taxon>Streptomycetaceae</taxon>
        <taxon>Streptomyces</taxon>
    </lineage>
</organism>
<evidence type="ECO:0000313" key="1">
    <source>
        <dbReference type="EMBL" id="MFC4517921.1"/>
    </source>
</evidence>
<dbReference type="RefSeq" id="WP_417924327.1">
    <property type="nucleotide sequence ID" value="NZ_JBHSFS010000028.1"/>
</dbReference>